<dbReference type="HOGENOM" id="CLU_172005_0_0_1"/>
<evidence type="ECO:0000313" key="1">
    <source>
        <dbReference type="EMBL" id="EME84556.1"/>
    </source>
</evidence>
<name>M3AIY1_PSEFD</name>
<reference evidence="1 2" key="1">
    <citation type="journal article" date="2012" name="PLoS Pathog.">
        <title>Diverse lifestyles and strategies of plant pathogenesis encoded in the genomes of eighteen Dothideomycetes fungi.</title>
        <authorList>
            <person name="Ohm R.A."/>
            <person name="Feau N."/>
            <person name="Henrissat B."/>
            <person name="Schoch C.L."/>
            <person name="Horwitz B.A."/>
            <person name="Barry K.W."/>
            <person name="Condon B.J."/>
            <person name="Copeland A.C."/>
            <person name="Dhillon B."/>
            <person name="Glaser F."/>
            <person name="Hesse C.N."/>
            <person name="Kosti I."/>
            <person name="LaButti K."/>
            <person name="Lindquist E.A."/>
            <person name="Lucas S."/>
            <person name="Salamov A.A."/>
            <person name="Bradshaw R.E."/>
            <person name="Ciuffetti L."/>
            <person name="Hamelin R.C."/>
            <person name="Kema G.H.J."/>
            <person name="Lawrence C."/>
            <person name="Scott J.A."/>
            <person name="Spatafora J.W."/>
            <person name="Turgeon B.G."/>
            <person name="de Wit P.J.G.M."/>
            <person name="Zhong S."/>
            <person name="Goodwin S.B."/>
            <person name="Grigoriev I.V."/>
        </authorList>
    </citation>
    <scope>NUCLEOTIDE SEQUENCE [LARGE SCALE GENOMIC DNA]</scope>
    <source>
        <strain evidence="1 2">CIRAD86</strain>
    </source>
</reference>
<dbReference type="Proteomes" id="UP000016932">
    <property type="component" value="Unassembled WGS sequence"/>
</dbReference>
<dbReference type="RefSeq" id="XP_007925180.1">
    <property type="nucleotide sequence ID" value="XM_007926989.1"/>
</dbReference>
<gene>
    <name evidence="1" type="ORF">MYCFIDRAFT_133522</name>
</gene>
<sequence>MVNTFVHEITGKWPGKCWLSRFVKRWPRAIQSKYLLPIDSARKKADSLWSYSEYFGHLQQKMQQYEVEPENMYNVDEKGFMISTMKKQKRVFIKEAYERGSLLGNIHDGKCRC</sequence>
<keyword evidence="2" id="KW-1185">Reference proteome</keyword>
<dbReference type="GeneID" id="19330848"/>
<organism evidence="1 2">
    <name type="scientific">Pseudocercospora fijiensis (strain CIRAD86)</name>
    <name type="common">Black leaf streak disease fungus</name>
    <name type="synonym">Mycosphaerella fijiensis</name>
    <dbReference type="NCBI Taxonomy" id="383855"/>
    <lineage>
        <taxon>Eukaryota</taxon>
        <taxon>Fungi</taxon>
        <taxon>Dikarya</taxon>
        <taxon>Ascomycota</taxon>
        <taxon>Pezizomycotina</taxon>
        <taxon>Dothideomycetes</taxon>
        <taxon>Dothideomycetidae</taxon>
        <taxon>Mycosphaerellales</taxon>
        <taxon>Mycosphaerellaceae</taxon>
        <taxon>Pseudocercospora</taxon>
    </lineage>
</organism>
<dbReference type="AlphaFoldDB" id="M3AIY1"/>
<dbReference type="OrthoDB" id="3938460at2759"/>
<dbReference type="STRING" id="383855.M3AIY1"/>
<evidence type="ECO:0000313" key="2">
    <source>
        <dbReference type="Proteomes" id="UP000016932"/>
    </source>
</evidence>
<accession>M3AIY1</accession>
<dbReference type="eggNOG" id="KOG3105">
    <property type="taxonomic scope" value="Eukaryota"/>
</dbReference>
<dbReference type="EMBL" id="KB446557">
    <property type="protein sequence ID" value="EME84556.1"/>
    <property type="molecule type" value="Genomic_DNA"/>
</dbReference>
<proteinExistence type="predicted"/>
<dbReference type="VEuPathDB" id="FungiDB:MYCFIDRAFT_133522"/>
<evidence type="ECO:0008006" key="3">
    <source>
        <dbReference type="Google" id="ProtNLM"/>
    </source>
</evidence>
<protein>
    <recommendedName>
        <fullName evidence="3">HTH CENPB-type domain-containing protein</fullName>
    </recommendedName>
</protein>
<dbReference type="KEGG" id="pfj:MYCFIDRAFT_133522"/>